<organism evidence="1 2">
    <name type="scientific">Citrus x changshan-huyou</name>
    <dbReference type="NCBI Taxonomy" id="2935761"/>
    <lineage>
        <taxon>Eukaryota</taxon>
        <taxon>Viridiplantae</taxon>
        <taxon>Streptophyta</taxon>
        <taxon>Embryophyta</taxon>
        <taxon>Tracheophyta</taxon>
        <taxon>Spermatophyta</taxon>
        <taxon>Magnoliopsida</taxon>
        <taxon>eudicotyledons</taxon>
        <taxon>Gunneridae</taxon>
        <taxon>Pentapetalae</taxon>
        <taxon>rosids</taxon>
        <taxon>malvids</taxon>
        <taxon>Sapindales</taxon>
        <taxon>Rutaceae</taxon>
        <taxon>Aurantioideae</taxon>
        <taxon>Citrus</taxon>
    </lineage>
</organism>
<keyword evidence="2" id="KW-1185">Reference proteome</keyword>
<dbReference type="Proteomes" id="UP001428341">
    <property type="component" value="Unassembled WGS sequence"/>
</dbReference>
<sequence length="72" mass="8090">MVLVEDATERFCHFCDEAVKHCHIVRVVVVYVVAWSLLADNVFLLDEEAVNVNGLSVDKFLAQQKGNWGSIV</sequence>
<gene>
    <name evidence="1" type="ORF">WN944_021694</name>
</gene>
<dbReference type="AlphaFoldDB" id="A0AAP0MXB9"/>
<dbReference type="EMBL" id="JBCGBO010000001">
    <property type="protein sequence ID" value="KAK9228738.1"/>
    <property type="molecule type" value="Genomic_DNA"/>
</dbReference>
<evidence type="ECO:0000313" key="2">
    <source>
        <dbReference type="Proteomes" id="UP001428341"/>
    </source>
</evidence>
<comment type="caution">
    <text evidence="1">The sequence shown here is derived from an EMBL/GenBank/DDBJ whole genome shotgun (WGS) entry which is preliminary data.</text>
</comment>
<reference evidence="1 2" key="1">
    <citation type="submission" date="2024-05" db="EMBL/GenBank/DDBJ databases">
        <title>Haplotype-resolved chromosome-level genome assembly of Huyou (Citrus changshanensis).</title>
        <authorList>
            <person name="Miao C."/>
            <person name="Chen W."/>
            <person name="Wu Y."/>
            <person name="Wang L."/>
            <person name="Zhao S."/>
            <person name="Grierson D."/>
            <person name="Xu C."/>
            <person name="Chen K."/>
        </authorList>
    </citation>
    <scope>NUCLEOTIDE SEQUENCE [LARGE SCALE GENOMIC DNA]</scope>
    <source>
        <strain evidence="1">01-14</strain>
        <tissue evidence="1">Leaf</tissue>
    </source>
</reference>
<evidence type="ECO:0000313" key="1">
    <source>
        <dbReference type="EMBL" id="KAK9228738.1"/>
    </source>
</evidence>
<name>A0AAP0MXB9_9ROSI</name>
<proteinExistence type="predicted"/>
<accession>A0AAP0MXB9</accession>
<protein>
    <submittedName>
        <fullName evidence="1">Uncharacterized protein</fullName>
    </submittedName>
</protein>